<dbReference type="PANTHER" id="PTHR34475:SF1">
    <property type="entry name" value="CYTOSKELETON PROTEIN RODZ"/>
    <property type="match status" value="1"/>
</dbReference>
<evidence type="ECO:0000313" key="4">
    <source>
        <dbReference type="Proteomes" id="UP000243180"/>
    </source>
</evidence>
<feature type="domain" description="Cytoskeleton protein RodZ-like C-terminal" evidence="2">
    <location>
        <begin position="255"/>
        <end position="326"/>
    </location>
</feature>
<keyword evidence="4" id="KW-1185">Reference proteome</keyword>
<dbReference type="Proteomes" id="UP000243180">
    <property type="component" value="Chromosome"/>
</dbReference>
<dbReference type="PANTHER" id="PTHR34475">
    <property type="match status" value="1"/>
</dbReference>
<dbReference type="InterPro" id="IPR050400">
    <property type="entry name" value="Bact_Cytoskel_RodZ"/>
</dbReference>
<dbReference type="FunCoup" id="A0A1B4XGT2">
    <property type="interactions" value="49"/>
</dbReference>
<dbReference type="Pfam" id="PF13464">
    <property type="entry name" value="RodZ_C"/>
    <property type="match status" value="1"/>
</dbReference>
<dbReference type="KEGG" id="slim:SCL_1676"/>
<dbReference type="RefSeq" id="WP_096360774.1">
    <property type="nucleotide sequence ID" value="NZ_AP014879.1"/>
</dbReference>
<feature type="region of interest" description="Disordered" evidence="1">
    <location>
        <begin position="159"/>
        <end position="207"/>
    </location>
</feature>
<dbReference type="InParanoid" id="A0A1B4XGT2"/>
<evidence type="ECO:0000259" key="2">
    <source>
        <dbReference type="Pfam" id="PF13464"/>
    </source>
</evidence>
<dbReference type="Gene3D" id="1.10.260.40">
    <property type="entry name" value="lambda repressor-like DNA-binding domains"/>
    <property type="match status" value="1"/>
</dbReference>
<dbReference type="InterPro" id="IPR025194">
    <property type="entry name" value="RodZ-like_C"/>
</dbReference>
<gene>
    <name evidence="3" type="ORF">SCL_1676</name>
</gene>
<evidence type="ECO:0000313" key="3">
    <source>
        <dbReference type="EMBL" id="BAV33979.1"/>
    </source>
</evidence>
<feature type="compositionally biased region" description="Polar residues" evidence="1">
    <location>
        <begin position="195"/>
        <end position="207"/>
    </location>
</feature>
<dbReference type="EMBL" id="AP014879">
    <property type="protein sequence ID" value="BAV33979.1"/>
    <property type="molecule type" value="Genomic_DNA"/>
</dbReference>
<protein>
    <submittedName>
        <fullName evidence="3">XRE family transcriptional regulator</fullName>
    </submittedName>
</protein>
<name>A0A1B4XGT2_9GAMM</name>
<evidence type="ECO:0000256" key="1">
    <source>
        <dbReference type="SAM" id="MobiDB-lite"/>
    </source>
</evidence>
<dbReference type="OrthoDB" id="9790252at2"/>
<organism evidence="3 4">
    <name type="scientific">Sulfuricaulis limicola</name>
    <dbReference type="NCBI Taxonomy" id="1620215"/>
    <lineage>
        <taxon>Bacteria</taxon>
        <taxon>Pseudomonadati</taxon>
        <taxon>Pseudomonadota</taxon>
        <taxon>Gammaproteobacteria</taxon>
        <taxon>Acidiferrobacterales</taxon>
        <taxon>Acidiferrobacteraceae</taxon>
        <taxon>Sulfuricaulis</taxon>
    </lineage>
</organism>
<sequence length="335" mass="35246">MENIKPENPETGAPRTGPGKLLQQARLDLRLAPEDVAQILHLSSKQIIALEADDYKALSGPTYVRGYLRSYAQLLGLSPEQVVEAYNSLTIAPKPITLPQSAPPPQITSSDHVVKAATWGVAAILLALVYLWWQSGDESQDQVALTPGAAETLVEHRLGPDVTGDTNLAAAPAGLPGNGAREAAAPAGSGGAAPTQNAATPSASSSGQLAVSGMTLNVASAPKPASADAVPVERVTTRTRRAADIPPGVPRARMVLHAIQESWADIRDARDNRLLYENVPAGRRISIEGVPPFSVFVGNADGVRVEFNGQDYDVSRHKRGQVARFTLGGETAVNN</sequence>
<accession>A0A1B4XGT2</accession>
<dbReference type="InterPro" id="IPR010982">
    <property type="entry name" value="Lambda_DNA-bd_dom_sf"/>
</dbReference>
<dbReference type="GO" id="GO:0003677">
    <property type="term" value="F:DNA binding"/>
    <property type="evidence" value="ECO:0007669"/>
    <property type="project" value="InterPro"/>
</dbReference>
<reference evidence="3 4" key="1">
    <citation type="submission" date="2015-05" db="EMBL/GenBank/DDBJ databases">
        <title>Complete genome sequence of a sulfur-oxidizing gammaproteobacterium strain HA5.</title>
        <authorList>
            <person name="Miura A."/>
            <person name="Kojima H."/>
            <person name="Fukui M."/>
        </authorList>
    </citation>
    <scope>NUCLEOTIDE SEQUENCE [LARGE SCALE GENOMIC DNA]</scope>
    <source>
        <strain evidence="3 4">HA5</strain>
    </source>
</reference>
<dbReference type="AlphaFoldDB" id="A0A1B4XGT2"/>
<feature type="compositionally biased region" description="Low complexity" evidence="1">
    <location>
        <begin position="167"/>
        <end position="187"/>
    </location>
</feature>
<proteinExistence type="predicted"/>
<dbReference type="Pfam" id="PF13413">
    <property type="entry name" value="HTH_25"/>
    <property type="match status" value="1"/>
</dbReference>